<feature type="compositionally biased region" description="Low complexity" evidence="1">
    <location>
        <begin position="7"/>
        <end position="20"/>
    </location>
</feature>
<keyword evidence="3" id="KW-1185">Reference proteome</keyword>
<dbReference type="Proteomes" id="UP000294933">
    <property type="component" value="Unassembled WGS sequence"/>
</dbReference>
<name>A0A4Y7QFG6_9AGAM</name>
<evidence type="ECO:0000313" key="3">
    <source>
        <dbReference type="Proteomes" id="UP000294933"/>
    </source>
</evidence>
<accession>A0A4Y7QFG6</accession>
<gene>
    <name evidence="2" type="ORF">BD410DRAFT_784202</name>
</gene>
<dbReference type="OrthoDB" id="3197787at2759"/>
<organism evidence="2 3">
    <name type="scientific">Rickenella mellea</name>
    <dbReference type="NCBI Taxonomy" id="50990"/>
    <lineage>
        <taxon>Eukaryota</taxon>
        <taxon>Fungi</taxon>
        <taxon>Dikarya</taxon>
        <taxon>Basidiomycota</taxon>
        <taxon>Agaricomycotina</taxon>
        <taxon>Agaricomycetes</taxon>
        <taxon>Hymenochaetales</taxon>
        <taxon>Rickenellaceae</taxon>
        <taxon>Rickenella</taxon>
    </lineage>
</organism>
<dbReference type="AlphaFoldDB" id="A0A4Y7QFG6"/>
<sequence length="264" mass="28843">MDSGEHTSSTASTDDSGSSSYFDRVTEESSVGVSPESPVSHHHTGSTNATSPPPSPTRRQRNKPAPLRLQSIGVDPGHLVGKVLTHVRRSRTHPNLTLEFADGVVYQVLVDGYDPLHRGIARALEMDASLSPLFDPPGGHAAVELMVTDCTLVRLTDKAFDQKHSDQRWDQSHLAIAFKFGDPPVGVQVGGTDGPGTSGGDRGEESKWHCVWAALAEYDDTRGGICVFRSYDDVYLERRVRPPPSPRQQRSHRRQRSSSDGKNI</sequence>
<evidence type="ECO:0000256" key="1">
    <source>
        <dbReference type="SAM" id="MobiDB-lite"/>
    </source>
</evidence>
<dbReference type="VEuPathDB" id="FungiDB:BD410DRAFT_784202"/>
<dbReference type="EMBL" id="ML170162">
    <property type="protein sequence ID" value="TDL26155.1"/>
    <property type="molecule type" value="Genomic_DNA"/>
</dbReference>
<feature type="region of interest" description="Disordered" evidence="1">
    <location>
        <begin position="239"/>
        <end position="264"/>
    </location>
</feature>
<proteinExistence type="predicted"/>
<reference evidence="2 3" key="1">
    <citation type="submission" date="2018-06" db="EMBL/GenBank/DDBJ databases">
        <title>A transcriptomic atlas of mushroom development highlights an independent origin of complex multicellularity.</title>
        <authorList>
            <consortium name="DOE Joint Genome Institute"/>
            <person name="Krizsan K."/>
            <person name="Almasi E."/>
            <person name="Merenyi Z."/>
            <person name="Sahu N."/>
            <person name="Viragh M."/>
            <person name="Koszo T."/>
            <person name="Mondo S."/>
            <person name="Kiss B."/>
            <person name="Balint B."/>
            <person name="Kues U."/>
            <person name="Barry K."/>
            <person name="Hegedus J.C."/>
            <person name="Henrissat B."/>
            <person name="Johnson J."/>
            <person name="Lipzen A."/>
            <person name="Ohm R."/>
            <person name="Nagy I."/>
            <person name="Pangilinan J."/>
            <person name="Yan J."/>
            <person name="Xiong Y."/>
            <person name="Grigoriev I.V."/>
            <person name="Hibbett D.S."/>
            <person name="Nagy L.G."/>
        </authorList>
    </citation>
    <scope>NUCLEOTIDE SEQUENCE [LARGE SCALE GENOMIC DNA]</scope>
    <source>
        <strain evidence="2 3">SZMC22713</strain>
    </source>
</reference>
<evidence type="ECO:0000313" key="2">
    <source>
        <dbReference type="EMBL" id="TDL26155.1"/>
    </source>
</evidence>
<feature type="region of interest" description="Disordered" evidence="1">
    <location>
        <begin position="1"/>
        <end position="74"/>
    </location>
</feature>
<protein>
    <submittedName>
        <fullName evidence="2">Uncharacterized protein</fullName>
    </submittedName>
</protein>
<feature type="compositionally biased region" description="Low complexity" evidence="1">
    <location>
        <begin position="28"/>
        <end position="38"/>
    </location>
</feature>